<gene>
    <name evidence="2" type="primary">ORF78007</name>
</gene>
<evidence type="ECO:0000313" key="2">
    <source>
        <dbReference type="EMBL" id="CEK71352.1"/>
    </source>
</evidence>
<reference evidence="2" key="1">
    <citation type="submission" date="2014-12" db="EMBL/GenBank/DDBJ databases">
        <title>Insight into the proteome of Arion vulgaris.</title>
        <authorList>
            <person name="Aradska J."/>
            <person name="Bulat T."/>
            <person name="Smidak R."/>
            <person name="Sarate P."/>
            <person name="Gangsoo J."/>
            <person name="Sialana F."/>
            <person name="Bilban M."/>
            <person name="Lubec G."/>
        </authorList>
    </citation>
    <scope>NUCLEOTIDE SEQUENCE</scope>
    <source>
        <tissue evidence="2">Skin</tissue>
    </source>
</reference>
<proteinExistence type="predicted"/>
<feature type="signal peptide" evidence="1">
    <location>
        <begin position="1"/>
        <end position="31"/>
    </location>
</feature>
<name>A0A0B6ZSK4_9EUPU</name>
<dbReference type="AlphaFoldDB" id="A0A0B6ZSK4"/>
<sequence>MQVYRKVAPHVLCMHWTILLTLCGLLQFVSSIEDSYLDGNNVDQDSDRLQKLRRISRELSADRHARSSDNTPEQSFANFENTHNNFYNDLSSFFTTLVNNYKPGSPPVLWNVLSILVLLKPTDINFATGNVDGTVMRFFIESEATTTTLQGVGQFVKDDKKQWLADQIRILTRWLSLLKFAALSLPFSNDSQITLMSGGISSINTGVQKGLPYDALYNIYQLLIFLTSPSVQVQT</sequence>
<dbReference type="EMBL" id="HACG01024487">
    <property type="protein sequence ID" value="CEK71352.1"/>
    <property type="molecule type" value="Transcribed_RNA"/>
</dbReference>
<protein>
    <submittedName>
        <fullName evidence="2">Uncharacterized protein</fullName>
    </submittedName>
</protein>
<accession>A0A0B6ZSK4</accession>
<keyword evidence="1" id="KW-0732">Signal</keyword>
<organism evidence="2">
    <name type="scientific">Arion vulgaris</name>
    <dbReference type="NCBI Taxonomy" id="1028688"/>
    <lineage>
        <taxon>Eukaryota</taxon>
        <taxon>Metazoa</taxon>
        <taxon>Spiralia</taxon>
        <taxon>Lophotrochozoa</taxon>
        <taxon>Mollusca</taxon>
        <taxon>Gastropoda</taxon>
        <taxon>Heterobranchia</taxon>
        <taxon>Euthyneura</taxon>
        <taxon>Panpulmonata</taxon>
        <taxon>Eupulmonata</taxon>
        <taxon>Stylommatophora</taxon>
        <taxon>Helicina</taxon>
        <taxon>Arionoidea</taxon>
        <taxon>Arionidae</taxon>
        <taxon>Arion</taxon>
    </lineage>
</organism>
<feature type="chain" id="PRO_5002111309" evidence="1">
    <location>
        <begin position="32"/>
        <end position="235"/>
    </location>
</feature>
<evidence type="ECO:0000256" key="1">
    <source>
        <dbReference type="SAM" id="SignalP"/>
    </source>
</evidence>